<evidence type="ECO:0000313" key="1">
    <source>
        <dbReference type="EMBL" id="KRP32781.1"/>
    </source>
</evidence>
<protein>
    <submittedName>
        <fullName evidence="1">Uncharacterized protein</fullName>
    </submittedName>
</protein>
<accession>A0A0R2XA39</accession>
<name>A0A0R2XA39_9BACT</name>
<organism evidence="1 2">
    <name type="scientific">Verrucomicrobia subdivision 6 bacterium BACL9 MAG-120924-bin69</name>
    <dbReference type="NCBI Taxonomy" id="1655635"/>
    <lineage>
        <taxon>Bacteria</taxon>
        <taxon>Pseudomonadati</taxon>
        <taxon>Verrucomicrobiota</taxon>
        <taxon>Verrucomicrobiia</taxon>
        <taxon>Verrucomicrobiales</taxon>
        <taxon>Verrucomicrobia subdivision 6</taxon>
    </lineage>
</organism>
<dbReference type="EMBL" id="LIDN01000205">
    <property type="protein sequence ID" value="KRP32781.1"/>
    <property type="molecule type" value="Genomic_DNA"/>
</dbReference>
<dbReference type="AlphaFoldDB" id="A0A0R2XA39"/>
<proteinExistence type="predicted"/>
<sequence>MRCGQGGGGKFRGGVPVASKPGWQLRKLINGGSDFKAGEWVGDLAEESTGFGFVGGGGEKGEGFPSVGGVLAG</sequence>
<reference evidence="1 2" key="1">
    <citation type="submission" date="2015-10" db="EMBL/GenBank/DDBJ databases">
        <title>Metagenome-Assembled Genomes uncover a global brackish microbiome.</title>
        <authorList>
            <person name="Hugerth L.W."/>
            <person name="Larsson J."/>
            <person name="Alneberg J."/>
            <person name="Lindh M.V."/>
            <person name="Legrand C."/>
            <person name="Pinhassi J."/>
            <person name="Andersson A.F."/>
        </authorList>
    </citation>
    <scope>NUCLEOTIDE SEQUENCE [LARGE SCALE GENOMIC DNA]</scope>
    <source>
        <strain evidence="1">BACL9 MAG-120924-bin69</strain>
    </source>
</reference>
<evidence type="ECO:0000313" key="2">
    <source>
        <dbReference type="Proteomes" id="UP000051220"/>
    </source>
</evidence>
<comment type="caution">
    <text evidence="1">The sequence shown here is derived from an EMBL/GenBank/DDBJ whole genome shotgun (WGS) entry which is preliminary data.</text>
</comment>
<dbReference type="Proteomes" id="UP000051220">
    <property type="component" value="Unassembled WGS sequence"/>
</dbReference>
<gene>
    <name evidence="1" type="ORF">ABS33_05815</name>
</gene>